<dbReference type="Proteomes" id="UP001142489">
    <property type="component" value="Unassembled WGS sequence"/>
</dbReference>
<feature type="compositionally biased region" description="Polar residues" evidence="1">
    <location>
        <begin position="73"/>
        <end position="82"/>
    </location>
</feature>
<evidence type="ECO:0000313" key="3">
    <source>
        <dbReference type="Proteomes" id="UP001142489"/>
    </source>
</evidence>
<dbReference type="PANTHER" id="PTHR23093:SF17">
    <property type="entry name" value="GLUTAMATE-RICH PROTEIN 6B"/>
    <property type="match status" value="1"/>
</dbReference>
<dbReference type="AlphaFoldDB" id="A0A9Q0XSW6"/>
<evidence type="ECO:0000256" key="1">
    <source>
        <dbReference type="SAM" id="MobiDB-lite"/>
    </source>
</evidence>
<organism evidence="2 3">
    <name type="scientific">Phrynocephalus forsythii</name>
    <dbReference type="NCBI Taxonomy" id="171643"/>
    <lineage>
        <taxon>Eukaryota</taxon>
        <taxon>Metazoa</taxon>
        <taxon>Chordata</taxon>
        <taxon>Craniata</taxon>
        <taxon>Vertebrata</taxon>
        <taxon>Euteleostomi</taxon>
        <taxon>Lepidosauria</taxon>
        <taxon>Squamata</taxon>
        <taxon>Bifurcata</taxon>
        <taxon>Unidentata</taxon>
        <taxon>Episquamata</taxon>
        <taxon>Toxicofera</taxon>
        <taxon>Iguania</taxon>
        <taxon>Acrodonta</taxon>
        <taxon>Agamidae</taxon>
        <taxon>Agaminae</taxon>
        <taxon>Phrynocephalus</taxon>
    </lineage>
</organism>
<feature type="compositionally biased region" description="Polar residues" evidence="1">
    <location>
        <begin position="1"/>
        <end position="18"/>
    </location>
</feature>
<gene>
    <name evidence="2" type="ORF">JRQ81_017490</name>
</gene>
<feature type="region of interest" description="Disordered" evidence="1">
    <location>
        <begin position="1"/>
        <end position="37"/>
    </location>
</feature>
<comment type="caution">
    <text evidence="2">The sequence shown here is derived from an EMBL/GenBank/DDBJ whole genome shotgun (WGS) entry which is preliminary data.</text>
</comment>
<evidence type="ECO:0000313" key="2">
    <source>
        <dbReference type="EMBL" id="KAJ7324470.1"/>
    </source>
</evidence>
<reference evidence="2" key="1">
    <citation type="journal article" date="2023" name="DNA Res.">
        <title>Chromosome-level genome assembly of Phrynocephalus forsythii using third-generation DNA sequencing and Hi-C analysis.</title>
        <authorList>
            <person name="Qi Y."/>
            <person name="Zhao W."/>
            <person name="Zhao Y."/>
            <person name="Niu C."/>
            <person name="Cao S."/>
            <person name="Zhang Y."/>
        </authorList>
    </citation>
    <scope>NUCLEOTIDE SEQUENCE</scope>
    <source>
        <tissue evidence="2">Muscle</tissue>
    </source>
</reference>
<dbReference type="EMBL" id="JAPFRF010000008">
    <property type="protein sequence ID" value="KAJ7324470.1"/>
    <property type="molecule type" value="Genomic_DNA"/>
</dbReference>
<keyword evidence="3" id="KW-1185">Reference proteome</keyword>
<dbReference type="PANTHER" id="PTHR23093">
    <property type="entry name" value="SIMILAR TO CHROMOSOME 3 OPEN READING FRAME 20"/>
    <property type="match status" value="1"/>
</dbReference>
<dbReference type="OrthoDB" id="527209at2759"/>
<accession>A0A9Q0XSW6</accession>
<protein>
    <submittedName>
        <fullName evidence="2">Uncharacterized protein</fullName>
    </submittedName>
</protein>
<sequence length="428" mass="48423">MSKEQNLTESGSGEQSQAEIPHSPSGGQAADPKPSNLLLTVENVQKLQEEYPVGKSAFARQSVEAYVKQSNLLLNESETNTDGAKEPKLLDEKEKKSVIPHREGVCQEPTEAMEESSKGDFQSSSLPSSAFDAQSSKKHDVADLETQTEWSYSDRSEDSSEQRRKKLDQRSMVGKEKRVSTESEQTTLSSIGEERDEIVLGSKVSSSPDEEVDVTTLFQREDHSITDLCHLGCCEFCTNFLKSLPTAEELDEKPDTMENFLCCRSYKEVFQCVIQELLESNSPESEIDIRPHPRLSQTLMESKARKFLKEEIQERGFENYREIFEQYMKLGTYIKVKFRLSDHPPKPQKVAVKKQWPHPKELLEIDKEFQAEQFKGHWNARYPCTCGAKALLGLFSQPKALTCSPVLLFLLLSWSDLSSCPACDKILC</sequence>
<name>A0A9Q0XSW6_9SAUR</name>
<feature type="compositionally biased region" description="Polar residues" evidence="1">
    <location>
        <begin position="119"/>
        <end position="134"/>
    </location>
</feature>
<feature type="region of interest" description="Disordered" evidence="1">
    <location>
        <begin position="73"/>
        <end position="191"/>
    </location>
</feature>
<feature type="compositionally biased region" description="Basic and acidic residues" evidence="1">
    <location>
        <begin position="152"/>
        <end position="162"/>
    </location>
</feature>
<feature type="compositionally biased region" description="Basic and acidic residues" evidence="1">
    <location>
        <begin position="83"/>
        <end position="105"/>
    </location>
</feature>
<proteinExistence type="predicted"/>